<dbReference type="EMBL" id="QGGR01000032">
    <property type="protein sequence ID" value="PWK31738.1"/>
    <property type="molecule type" value="Genomic_DNA"/>
</dbReference>
<dbReference type="AlphaFoldDB" id="A0A316EJA1"/>
<comment type="similarity">
    <text evidence="1">Belongs to the CdaR family.</text>
</comment>
<dbReference type="Pfam" id="PF17853">
    <property type="entry name" value="GGDEF_2"/>
    <property type="match status" value="1"/>
</dbReference>
<dbReference type="InterPro" id="IPR041522">
    <property type="entry name" value="CdaR_GGDEF"/>
</dbReference>
<evidence type="ECO:0000259" key="2">
    <source>
        <dbReference type="Pfam" id="PF13556"/>
    </source>
</evidence>
<organism evidence="4 5">
    <name type="scientific">Actinoplanes xinjiangensis</name>
    <dbReference type="NCBI Taxonomy" id="512350"/>
    <lineage>
        <taxon>Bacteria</taxon>
        <taxon>Bacillati</taxon>
        <taxon>Actinomycetota</taxon>
        <taxon>Actinomycetes</taxon>
        <taxon>Micromonosporales</taxon>
        <taxon>Micromonosporaceae</taxon>
        <taxon>Actinoplanes</taxon>
    </lineage>
</organism>
<dbReference type="InterPro" id="IPR042070">
    <property type="entry name" value="PucR_C-HTH_sf"/>
</dbReference>
<evidence type="ECO:0000313" key="5">
    <source>
        <dbReference type="Proteomes" id="UP000245697"/>
    </source>
</evidence>
<gene>
    <name evidence="4" type="ORF">BC793_13287</name>
</gene>
<proteinExistence type="inferred from homology"/>
<accession>A0A316EJA1</accession>
<name>A0A316EJA1_9ACTN</name>
<evidence type="ECO:0000313" key="4">
    <source>
        <dbReference type="EMBL" id="PWK31738.1"/>
    </source>
</evidence>
<dbReference type="Pfam" id="PF13556">
    <property type="entry name" value="HTH_30"/>
    <property type="match status" value="1"/>
</dbReference>
<dbReference type="InterPro" id="IPR025736">
    <property type="entry name" value="PucR_C-HTH_dom"/>
</dbReference>
<protein>
    <submittedName>
        <fullName evidence="4">PucR-like helix-turn-helix protein</fullName>
    </submittedName>
</protein>
<dbReference type="RefSeq" id="WP_239170592.1">
    <property type="nucleotide sequence ID" value="NZ_BONA01000088.1"/>
</dbReference>
<evidence type="ECO:0000256" key="1">
    <source>
        <dbReference type="ARBA" id="ARBA00006754"/>
    </source>
</evidence>
<dbReference type="Gene3D" id="1.10.10.2840">
    <property type="entry name" value="PucR C-terminal helix-turn-helix domain"/>
    <property type="match status" value="1"/>
</dbReference>
<feature type="domain" description="CdaR GGDEF-like" evidence="3">
    <location>
        <begin position="113"/>
        <end position="230"/>
    </location>
</feature>
<feature type="domain" description="PucR C-terminal helix-turn-helix" evidence="2">
    <location>
        <begin position="281"/>
        <end position="337"/>
    </location>
</feature>
<dbReference type="InterPro" id="IPR051448">
    <property type="entry name" value="CdaR-like_regulators"/>
</dbReference>
<evidence type="ECO:0000259" key="3">
    <source>
        <dbReference type="Pfam" id="PF17853"/>
    </source>
</evidence>
<dbReference type="PANTHER" id="PTHR33744">
    <property type="entry name" value="CARBOHYDRATE DIACID REGULATOR"/>
    <property type="match status" value="1"/>
</dbReference>
<keyword evidence="5" id="KW-1185">Reference proteome</keyword>
<sequence>MNDHAWFADAWTALLHGPADGRASQEAARLGARAADQGLHVHELVDGALAAGAAWWNAAHPGTAATAQSRIQDPFGTTRALLSAALTGYAEQTRAELDRHDTQRTAFVNDLLTGRTDPGRLAERAHRYGIRLSAAHTVLVARAEGLTPDIVHRIDAGLAARFGEGNTLTTLRNGDLVCISAGGLRGLSAELAHRLLSELGAGRWQIGVGRTHPGLQGLATSLDEAHNTLEHAGRLGFTTPILNAADLLVFPVLLRDRDAIIDLVTTVLGPLATARGGARPYLDTLAVLFDNHGNYTATARQMHLSVRAVTYRLDRIRALTGYHPAEPTQRFTLDAAVLGARLLDWPTE</sequence>
<dbReference type="PANTHER" id="PTHR33744:SF1">
    <property type="entry name" value="DNA-BINDING TRANSCRIPTIONAL ACTIVATOR ADER"/>
    <property type="match status" value="1"/>
</dbReference>
<comment type="caution">
    <text evidence="4">The sequence shown here is derived from an EMBL/GenBank/DDBJ whole genome shotgun (WGS) entry which is preliminary data.</text>
</comment>
<reference evidence="4 5" key="1">
    <citation type="submission" date="2018-05" db="EMBL/GenBank/DDBJ databases">
        <title>Genomic Encyclopedia of Archaeal and Bacterial Type Strains, Phase II (KMG-II): from individual species to whole genera.</title>
        <authorList>
            <person name="Goeker M."/>
        </authorList>
    </citation>
    <scope>NUCLEOTIDE SEQUENCE [LARGE SCALE GENOMIC DNA]</scope>
    <source>
        <strain evidence="4 5">DSM 45184</strain>
    </source>
</reference>
<dbReference type="Proteomes" id="UP000245697">
    <property type="component" value="Unassembled WGS sequence"/>
</dbReference>